<dbReference type="AlphaFoldDB" id="A0A817U4A1"/>
<evidence type="ECO:0000313" key="3">
    <source>
        <dbReference type="EMBL" id="CAF3699807.1"/>
    </source>
</evidence>
<dbReference type="Proteomes" id="UP000663873">
    <property type="component" value="Unassembled WGS sequence"/>
</dbReference>
<name>A0A817U4A1_9BILA</name>
<accession>A0A817U4A1</accession>
<evidence type="ECO:0000313" key="2">
    <source>
        <dbReference type="EMBL" id="CAF3321780.1"/>
    </source>
</evidence>
<evidence type="ECO:0000313" key="5">
    <source>
        <dbReference type="EMBL" id="CAF4378191.1"/>
    </source>
</evidence>
<dbReference type="EMBL" id="CAJOBR010000743">
    <property type="protein sequence ID" value="CAF4542164.1"/>
    <property type="molecule type" value="Genomic_DNA"/>
</dbReference>
<dbReference type="Proteomes" id="UP000663872">
    <property type="component" value="Unassembled WGS sequence"/>
</dbReference>
<comment type="caution">
    <text evidence="2">The sequence shown here is derived from an EMBL/GenBank/DDBJ whole genome shotgun (WGS) entry which is preliminary data.</text>
</comment>
<dbReference type="EMBL" id="CAJOBP010002114">
    <property type="protein sequence ID" value="CAF4335052.1"/>
    <property type="molecule type" value="Genomic_DNA"/>
</dbReference>
<gene>
    <name evidence="3" type="ORF">GRG538_LOCUS28264</name>
    <name evidence="5" type="ORF">HFQ381_LOCUS18541</name>
    <name evidence="1" type="ORF">LUA448_LOCUS6168</name>
    <name evidence="6" type="ORF">QYT958_LOCUS7683</name>
    <name evidence="2" type="ORF">TIS948_LOCUS20246</name>
    <name evidence="4" type="ORF">UJA718_LOCUS14750</name>
</gene>
<proteinExistence type="predicted"/>
<dbReference type="SUPFAM" id="SSF52058">
    <property type="entry name" value="L domain-like"/>
    <property type="match status" value="1"/>
</dbReference>
<protein>
    <submittedName>
        <fullName evidence="2">Uncharacterized protein</fullName>
    </submittedName>
</protein>
<evidence type="ECO:0000313" key="6">
    <source>
        <dbReference type="EMBL" id="CAF4542164.1"/>
    </source>
</evidence>
<dbReference type="EMBL" id="CAJNYD010000557">
    <property type="protein sequence ID" value="CAF3274754.1"/>
    <property type="molecule type" value="Genomic_DNA"/>
</dbReference>
<dbReference type="EMBL" id="CAJNXB010003521">
    <property type="protein sequence ID" value="CAF3321780.1"/>
    <property type="molecule type" value="Genomic_DNA"/>
</dbReference>
<evidence type="ECO:0000313" key="4">
    <source>
        <dbReference type="EMBL" id="CAF4335052.1"/>
    </source>
</evidence>
<dbReference type="Proteomes" id="UP000663825">
    <property type="component" value="Unassembled WGS sequence"/>
</dbReference>
<dbReference type="EMBL" id="CAJNYT010004889">
    <property type="protein sequence ID" value="CAF3699807.1"/>
    <property type="molecule type" value="Genomic_DNA"/>
</dbReference>
<dbReference type="OrthoDB" id="9985976at2759"/>
<evidence type="ECO:0000313" key="7">
    <source>
        <dbReference type="Proteomes" id="UP000663825"/>
    </source>
</evidence>
<dbReference type="InterPro" id="IPR032675">
    <property type="entry name" value="LRR_dom_sf"/>
</dbReference>
<organism evidence="2 7">
    <name type="scientific">Rotaria socialis</name>
    <dbReference type="NCBI Taxonomy" id="392032"/>
    <lineage>
        <taxon>Eukaryota</taxon>
        <taxon>Metazoa</taxon>
        <taxon>Spiralia</taxon>
        <taxon>Gnathifera</taxon>
        <taxon>Rotifera</taxon>
        <taxon>Eurotatoria</taxon>
        <taxon>Bdelloidea</taxon>
        <taxon>Philodinida</taxon>
        <taxon>Philodinidae</taxon>
        <taxon>Rotaria</taxon>
    </lineage>
</organism>
<dbReference type="Proteomes" id="UP000663848">
    <property type="component" value="Unassembled WGS sequence"/>
</dbReference>
<evidence type="ECO:0000313" key="8">
    <source>
        <dbReference type="Proteomes" id="UP000663873"/>
    </source>
</evidence>
<evidence type="ECO:0000313" key="1">
    <source>
        <dbReference type="EMBL" id="CAF3274754.1"/>
    </source>
</evidence>
<keyword evidence="8" id="KW-1185">Reference proteome</keyword>
<dbReference type="Proteomes" id="UP000663851">
    <property type="component" value="Unassembled WGS sequence"/>
</dbReference>
<dbReference type="EMBL" id="CAJOBO010001438">
    <property type="protein sequence ID" value="CAF4378191.1"/>
    <property type="molecule type" value="Genomic_DNA"/>
</dbReference>
<sequence length="372" mass="43742">MFDTTIIVSIFYIIIFNQEFDLINSECPPDLIIEPCSCVLTIPSHTYLLYGDFSPETIYIEKKSIVCENIHNSSFDLKSVFLNLNSYLNDNETNFDSFLLYNTTIEHIDENVFYNITFKALMFQDNKLLTTIDQNAFYSLKDNVEVFETLNTNLSDSNTIFSMLKQFQNLRRVSMHNDRLTTIPSYAFNHPNLTNIWFGLENRRTNQPIQTIGQYAFYNVPNLRLLRIFSPNLTDINKHAFAQRNRSIVGPILYIHIGGQSLNSNSFPLTSLSRFRSRTVFLRLYFTNLTYLDENIFQPFLETNPSSIIEISSTNVNLQCDCRSAWVQYDYLRDIDQIENRVYGYKCWSHDFSNCTLRRLFRKKDHRIILLK</sequence>
<dbReference type="Proteomes" id="UP000663833">
    <property type="component" value="Unassembled WGS sequence"/>
</dbReference>
<dbReference type="Gene3D" id="3.80.10.10">
    <property type="entry name" value="Ribonuclease Inhibitor"/>
    <property type="match status" value="1"/>
</dbReference>
<reference evidence="2" key="1">
    <citation type="submission" date="2021-02" db="EMBL/GenBank/DDBJ databases">
        <authorList>
            <person name="Nowell W R."/>
        </authorList>
    </citation>
    <scope>NUCLEOTIDE SEQUENCE</scope>
</reference>